<dbReference type="InterPro" id="IPR050682">
    <property type="entry name" value="ModA/WtpA"/>
</dbReference>
<keyword evidence="2" id="KW-0479">Metal-binding</keyword>
<dbReference type="Gene3D" id="3.40.190.10">
    <property type="entry name" value="Periplasmic binding protein-like II"/>
    <property type="match status" value="2"/>
</dbReference>
<accession>A0ABT9UJS3</accession>
<protein>
    <submittedName>
        <fullName evidence="6">Molybdate transport system substrate-binding protein</fullName>
    </submittedName>
</protein>
<sequence length="324" mass="31049">MSRQPVRSAVSTLRAAVPALAVLLLAVLSGCAPAGSPDAGTSAGTATGSGTKPAGAITVFAAASLKQTFTELASTFETEHPGATVTLSFAGSSDLASQINQGAPADVFASADTANMKKVQDAGLTEGTPEDFATNTLAIAVPPGNPAKVASLQDLARPGIKLVTCARQVPCGAATAKVAEAAGVSLSPVSEENAVTDVLGKVTSGEADAGLVYGTDIKAAGIKVAGIQFPESGSAVNTYPIAAVANGRNKATAQAFVDLVTGPEGQKVLAAAGFGPAGFGPDGSGSATSGPGNSGPAGSGPATSDPATSAPAGSGSASSGPGSK</sequence>
<feature type="compositionally biased region" description="Low complexity" evidence="4">
    <location>
        <begin position="299"/>
        <end position="324"/>
    </location>
</feature>
<evidence type="ECO:0000313" key="7">
    <source>
        <dbReference type="Proteomes" id="UP001226389"/>
    </source>
</evidence>
<evidence type="ECO:0000256" key="4">
    <source>
        <dbReference type="SAM" id="MobiDB-lite"/>
    </source>
</evidence>
<evidence type="ECO:0000313" key="6">
    <source>
        <dbReference type="EMBL" id="MDQ0119893.1"/>
    </source>
</evidence>
<proteinExistence type="inferred from homology"/>
<dbReference type="PANTHER" id="PTHR30632">
    <property type="entry name" value="MOLYBDATE-BINDING PERIPLASMIC PROTEIN"/>
    <property type="match status" value="1"/>
</dbReference>
<dbReference type="InterPro" id="IPR005950">
    <property type="entry name" value="ModA"/>
</dbReference>
<feature type="region of interest" description="Disordered" evidence="4">
    <location>
        <begin position="279"/>
        <end position="324"/>
    </location>
</feature>
<feature type="chain" id="PRO_5045999070" evidence="5">
    <location>
        <begin position="35"/>
        <end position="324"/>
    </location>
</feature>
<dbReference type="PANTHER" id="PTHR30632:SF0">
    <property type="entry name" value="SULFATE-BINDING PROTEIN"/>
    <property type="match status" value="1"/>
</dbReference>
<evidence type="ECO:0000256" key="2">
    <source>
        <dbReference type="ARBA" id="ARBA00022723"/>
    </source>
</evidence>
<dbReference type="SUPFAM" id="SSF53850">
    <property type="entry name" value="Periplasmic binding protein-like II"/>
    <property type="match status" value="1"/>
</dbReference>
<evidence type="ECO:0000256" key="1">
    <source>
        <dbReference type="ARBA" id="ARBA00009175"/>
    </source>
</evidence>
<keyword evidence="3 5" id="KW-0732">Signal</keyword>
<gene>
    <name evidence="6" type="ORF">J2T22_003088</name>
</gene>
<dbReference type="Proteomes" id="UP001226389">
    <property type="component" value="Unassembled WGS sequence"/>
</dbReference>
<reference evidence="6 7" key="1">
    <citation type="submission" date="2023-07" db="EMBL/GenBank/DDBJ databases">
        <title>Sorghum-associated microbial communities from plants grown in Nebraska, USA.</title>
        <authorList>
            <person name="Schachtman D."/>
        </authorList>
    </citation>
    <scope>NUCLEOTIDE SEQUENCE [LARGE SCALE GENOMIC DNA]</scope>
    <source>
        <strain evidence="6 7">DS994</strain>
    </source>
</reference>
<evidence type="ECO:0000256" key="5">
    <source>
        <dbReference type="SAM" id="SignalP"/>
    </source>
</evidence>
<dbReference type="NCBIfam" id="TIGR01256">
    <property type="entry name" value="modA"/>
    <property type="match status" value="1"/>
</dbReference>
<comment type="caution">
    <text evidence="6">The sequence shown here is derived from an EMBL/GenBank/DDBJ whole genome shotgun (WGS) entry which is preliminary data.</text>
</comment>
<organism evidence="6 7">
    <name type="scientific">Pseudarthrobacter defluvii</name>
    <dbReference type="NCBI Taxonomy" id="410837"/>
    <lineage>
        <taxon>Bacteria</taxon>
        <taxon>Bacillati</taxon>
        <taxon>Actinomycetota</taxon>
        <taxon>Actinomycetes</taxon>
        <taxon>Micrococcales</taxon>
        <taxon>Micrococcaceae</taxon>
        <taxon>Pseudarthrobacter</taxon>
    </lineage>
</organism>
<name>A0ABT9UJS3_9MICC</name>
<dbReference type="EMBL" id="JAUSSY010000011">
    <property type="protein sequence ID" value="MDQ0119893.1"/>
    <property type="molecule type" value="Genomic_DNA"/>
</dbReference>
<comment type="similarity">
    <text evidence="1">Belongs to the bacterial solute-binding protein ModA family.</text>
</comment>
<dbReference type="Pfam" id="PF13531">
    <property type="entry name" value="SBP_bac_11"/>
    <property type="match status" value="1"/>
</dbReference>
<evidence type="ECO:0000256" key="3">
    <source>
        <dbReference type="ARBA" id="ARBA00022729"/>
    </source>
</evidence>
<feature type="signal peptide" evidence="5">
    <location>
        <begin position="1"/>
        <end position="34"/>
    </location>
</feature>
<keyword evidence="7" id="KW-1185">Reference proteome</keyword>
<dbReference type="CDD" id="cd13538">
    <property type="entry name" value="PBP2_ModA_like_1"/>
    <property type="match status" value="1"/>
</dbReference>
<dbReference type="PROSITE" id="PS51257">
    <property type="entry name" value="PROKAR_LIPOPROTEIN"/>
    <property type="match status" value="1"/>
</dbReference>